<proteinExistence type="predicted"/>
<dbReference type="eggNOG" id="COG4395">
    <property type="taxonomic scope" value="Bacteria"/>
</dbReference>
<dbReference type="PANTHER" id="PTHR41542:SF1">
    <property type="entry name" value="BLL5807 PROTEIN"/>
    <property type="match status" value="1"/>
</dbReference>
<dbReference type="InterPro" id="IPR007379">
    <property type="entry name" value="Tim44-like_dom"/>
</dbReference>
<name>I2Q3H0_9BACT</name>
<sequence length="272" mass="28856">MDTHPESQKAPAASRFRSRLRTAAVGLALTLLALPSPARAEDMLTGGLLGSVIRGDEFTGPRLVDLAVIGLALFLVLRLLLGRTGKTGANQQPPPPPPPATYDDDAPPPLDSPPGKPNMYTNAQATWAALKSPPPKGAPTAATPAGPLPAGATPEQEFLAGAKLAYGRILAAMAKRDFDDLANFTTPLFLAQLKNSLPASPPPAPDILLVEAVLAGQRQESGRTVMDVDYEVLVHEPDAPHNTDRKERWRFVRDTAAPGAHWLLDGMERGRG</sequence>
<dbReference type="SMART" id="SM00978">
    <property type="entry name" value="Tim44"/>
    <property type="match status" value="1"/>
</dbReference>
<accession>I2Q3H0</accession>
<keyword evidence="3" id="KW-0732">Signal</keyword>
<feature type="chain" id="PRO_5003662704" description="Tim44-like domain-containing protein" evidence="3">
    <location>
        <begin position="41"/>
        <end position="272"/>
    </location>
</feature>
<feature type="signal peptide" evidence="3">
    <location>
        <begin position="1"/>
        <end position="40"/>
    </location>
</feature>
<evidence type="ECO:0000313" key="5">
    <source>
        <dbReference type="EMBL" id="EIG54326.1"/>
    </source>
</evidence>
<keyword evidence="2" id="KW-0472">Membrane</keyword>
<evidence type="ECO:0000256" key="3">
    <source>
        <dbReference type="SAM" id="SignalP"/>
    </source>
</evidence>
<reference evidence="5" key="1">
    <citation type="submission" date="2011-11" db="EMBL/GenBank/DDBJ databases">
        <title>Improved High-Quality Draft sequence of Desulfovibrio sp. U5L.</title>
        <authorList>
            <consortium name="US DOE Joint Genome Institute"/>
            <person name="Lucas S."/>
            <person name="Han J."/>
            <person name="Lapidus A."/>
            <person name="Cheng J.-F."/>
            <person name="Goodwin L."/>
            <person name="Pitluck S."/>
            <person name="Peters L."/>
            <person name="Ovchinnikova G."/>
            <person name="Held B."/>
            <person name="Detter J.C."/>
            <person name="Han C."/>
            <person name="Tapia R."/>
            <person name="Land M."/>
            <person name="Hauser L."/>
            <person name="Kyrpides N."/>
            <person name="Ivanova N."/>
            <person name="Pagani I."/>
            <person name="Gabster J."/>
            <person name="Walker C."/>
            <person name="Stolyar S."/>
            <person name="Stahl D."/>
            <person name="Arkin A."/>
            <person name="Dehal P."/>
            <person name="Hazen T."/>
            <person name="Woyke T."/>
        </authorList>
    </citation>
    <scope>NUCLEOTIDE SEQUENCE [LARGE SCALE GENOMIC DNA]</scope>
    <source>
        <strain evidence="5">U5L</strain>
    </source>
</reference>
<evidence type="ECO:0000256" key="2">
    <source>
        <dbReference type="SAM" id="Phobius"/>
    </source>
</evidence>
<gene>
    <name evidence="5" type="ORF">DesU5LDRAFT_2671</name>
</gene>
<feature type="transmembrane region" description="Helical" evidence="2">
    <location>
        <begin position="64"/>
        <end position="81"/>
    </location>
</feature>
<dbReference type="HOGENOM" id="CLU_1022077_0_0_7"/>
<dbReference type="AlphaFoldDB" id="I2Q3H0"/>
<evidence type="ECO:0000256" key="1">
    <source>
        <dbReference type="SAM" id="MobiDB-lite"/>
    </source>
</evidence>
<keyword evidence="2" id="KW-1133">Transmembrane helix</keyword>
<feature type="domain" description="Tim44-like" evidence="4">
    <location>
        <begin position="138"/>
        <end position="269"/>
    </location>
</feature>
<organism evidence="5">
    <name type="scientific">Desulfovibrio sp. U5L</name>
    <dbReference type="NCBI Taxonomy" id="596152"/>
    <lineage>
        <taxon>Bacteria</taxon>
        <taxon>Pseudomonadati</taxon>
        <taxon>Thermodesulfobacteriota</taxon>
        <taxon>Desulfovibrionia</taxon>
        <taxon>Desulfovibrionales</taxon>
        <taxon>Desulfovibrionaceae</taxon>
        <taxon>Desulfovibrio</taxon>
    </lineage>
</organism>
<feature type="region of interest" description="Disordered" evidence="1">
    <location>
        <begin position="85"/>
        <end position="153"/>
    </location>
</feature>
<dbReference type="EMBL" id="JH600068">
    <property type="protein sequence ID" value="EIG54326.1"/>
    <property type="molecule type" value="Genomic_DNA"/>
</dbReference>
<dbReference type="OrthoDB" id="9798618at2"/>
<feature type="compositionally biased region" description="Pro residues" evidence="1">
    <location>
        <begin position="107"/>
        <end position="116"/>
    </location>
</feature>
<dbReference type="STRING" id="596152.DesU5LDRAFT_2671"/>
<dbReference type="PANTHER" id="PTHR41542">
    <property type="entry name" value="BLL5807 PROTEIN"/>
    <property type="match status" value="1"/>
</dbReference>
<evidence type="ECO:0000259" key="4">
    <source>
        <dbReference type="SMART" id="SM00978"/>
    </source>
</evidence>
<feature type="compositionally biased region" description="Low complexity" evidence="1">
    <location>
        <begin position="138"/>
        <end position="153"/>
    </location>
</feature>
<keyword evidence="2" id="KW-0812">Transmembrane</keyword>
<protein>
    <recommendedName>
        <fullName evidence="4">Tim44-like domain-containing protein</fullName>
    </recommendedName>
</protein>